<accession>A0A5S6QE34</accession>
<organism evidence="3 4">
    <name type="scientific">Trichuris muris</name>
    <name type="common">Mouse whipworm</name>
    <dbReference type="NCBI Taxonomy" id="70415"/>
    <lineage>
        <taxon>Eukaryota</taxon>
        <taxon>Metazoa</taxon>
        <taxon>Ecdysozoa</taxon>
        <taxon>Nematoda</taxon>
        <taxon>Enoplea</taxon>
        <taxon>Dorylaimia</taxon>
        <taxon>Trichinellida</taxon>
        <taxon>Trichuridae</taxon>
        <taxon>Trichuris</taxon>
    </lineage>
</organism>
<dbReference type="GO" id="GO:0006874">
    <property type="term" value="P:intracellular calcium ion homeostasis"/>
    <property type="evidence" value="ECO:0007669"/>
    <property type="project" value="TreeGrafter"/>
</dbReference>
<evidence type="ECO:0000259" key="2">
    <source>
        <dbReference type="PROSITE" id="PS51391"/>
    </source>
</evidence>
<reference evidence="4" key="1">
    <citation type="submission" date="2019-12" db="UniProtKB">
        <authorList>
            <consortium name="WormBaseParasite"/>
        </authorList>
    </citation>
    <scope>IDENTIFICATION</scope>
</reference>
<dbReference type="PROSITE" id="PS51391">
    <property type="entry name" value="CID"/>
    <property type="match status" value="1"/>
</dbReference>
<dbReference type="PANTHER" id="PTHR12323">
    <property type="entry name" value="SR-RELATED CTD ASSOCIATED FACTOR 6"/>
    <property type="match status" value="1"/>
</dbReference>
<name>A0A5S6QE34_TRIMR</name>
<proteinExistence type="predicted"/>
<dbReference type="Gene3D" id="1.25.40.90">
    <property type="match status" value="1"/>
</dbReference>
<keyword evidence="3" id="KW-1185">Reference proteome</keyword>
<evidence type="ECO:0000313" key="4">
    <source>
        <dbReference type="WBParaSite" id="TMUE_1000005360.1"/>
    </source>
</evidence>
<dbReference type="InterPro" id="IPR056721">
    <property type="entry name" value="DUF7819"/>
</dbReference>
<evidence type="ECO:0000256" key="1">
    <source>
        <dbReference type="SAM" id="MobiDB-lite"/>
    </source>
</evidence>
<dbReference type="AlphaFoldDB" id="A0A5S6QE34"/>
<dbReference type="SUPFAM" id="SSF48464">
    <property type="entry name" value="ENTH/VHS domain"/>
    <property type="match status" value="1"/>
</dbReference>
<feature type="domain" description="CID" evidence="2">
    <location>
        <begin position="78"/>
        <end position="223"/>
    </location>
</feature>
<dbReference type="Proteomes" id="UP000046395">
    <property type="component" value="Unassembled WGS sequence"/>
</dbReference>
<sequence length="624" mass="71454">MADNNNSPSPRPAPKLESFVPPAIADEIARVNAIKFLTHQMRMSKENLNAQWNSIMCQQDNEVREAIRAGENEIIQRMSAECGTDLNQLSKFLGSLNEECTKESIVHCKTWITKNSANQKCEEVIMRFLFALIKDKQNTVKFKLHILYLVNDLLHNWSRKQSFDMFSVLSRFVPLMFAYAWVFAVGEQFVQEKLIKLREIWDKQHYLDGHTFSSYEDAEKIVIEHQAAQVQEFEPIVSKIFQQFDDRYRQYEAQHLQFVRFTEEQVDNIINKRPTNVPLPPTIRTSAPNFGLDPRVNSSLSRPVPSTVPADAVDSIPSNPSGSRSLLGTCLPRYSTQPIPPFQHYDSNEAYSRPMPFNQPPPAPMFRGGNAQFGPPFFPTSYQRPPAVPPRVPMESGNFPWTPNEIGRFPFPVPRDPSAPVCSGRLPLPFFMNTPPPRLLPPTSELPHAHCYDQPPIVPRSMYYDLPAGVMLPMVPLEASEYEPIDPESVRIPVPVPPTERLFAALDGFYNEPRHDAPREFEGWEKLGMYEYYLAKEKALAAKMEREKAAERSIQGSSTYEDNSQRSTSYATDYYGLEHIWVKLHADLGDVSVCDITTQYLIPVNQQGRNHPYRANDKRYYPFC</sequence>
<dbReference type="PANTHER" id="PTHR12323:SF0">
    <property type="entry name" value="CALCIUM HOMEOSTASIS ENDOPLASMIC RETICULUM PROTEIN"/>
    <property type="match status" value="1"/>
</dbReference>
<dbReference type="WBParaSite" id="TMUE_1000005360.1">
    <property type="protein sequence ID" value="TMUE_1000005360.1"/>
    <property type="gene ID" value="WBGene00299267"/>
</dbReference>
<dbReference type="InterPro" id="IPR008942">
    <property type="entry name" value="ENTH_VHS"/>
</dbReference>
<evidence type="ECO:0000313" key="3">
    <source>
        <dbReference type="Proteomes" id="UP000046395"/>
    </source>
</evidence>
<feature type="region of interest" description="Disordered" evidence="1">
    <location>
        <begin position="277"/>
        <end position="324"/>
    </location>
</feature>
<dbReference type="Pfam" id="PF04818">
    <property type="entry name" value="CID"/>
    <property type="match status" value="1"/>
</dbReference>
<protein>
    <submittedName>
        <fullName evidence="4">CID domain-containing protein</fullName>
    </submittedName>
</protein>
<dbReference type="InterPro" id="IPR006569">
    <property type="entry name" value="CID_dom"/>
</dbReference>
<dbReference type="STRING" id="70415.A0A5S6QE34"/>
<dbReference type="GO" id="GO:0048471">
    <property type="term" value="C:perinuclear region of cytoplasm"/>
    <property type="evidence" value="ECO:0007669"/>
    <property type="project" value="TreeGrafter"/>
</dbReference>
<dbReference type="Pfam" id="PF25127">
    <property type="entry name" value="DUF7819"/>
    <property type="match status" value="1"/>
</dbReference>